<keyword evidence="1" id="KW-0472">Membrane</keyword>
<dbReference type="OrthoDB" id="9995103at2"/>
<dbReference type="Pfam" id="PF04341">
    <property type="entry name" value="DUF485"/>
    <property type="match status" value="1"/>
</dbReference>
<accession>A0A1M6PLV1</accession>
<keyword evidence="1" id="KW-1133">Transmembrane helix</keyword>
<dbReference type="RefSeq" id="WP_073455453.1">
    <property type="nucleotide sequence ID" value="NZ_CALGVN010000036.1"/>
</dbReference>
<proteinExistence type="predicted"/>
<feature type="transmembrane region" description="Helical" evidence="1">
    <location>
        <begin position="70"/>
        <end position="88"/>
    </location>
</feature>
<dbReference type="STRING" id="1848.SAMN05443637_102338"/>
<evidence type="ECO:0000313" key="3">
    <source>
        <dbReference type="Proteomes" id="UP000184363"/>
    </source>
</evidence>
<protein>
    <submittedName>
        <fullName evidence="2">Uncharacterized membrane protein, DUF485 family</fullName>
    </submittedName>
</protein>
<dbReference type="InterPro" id="IPR007436">
    <property type="entry name" value="DUF485"/>
</dbReference>
<keyword evidence="1" id="KW-0812">Transmembrane</keyword>
<evidence type="ECO:0000256" key="1">
    <source>
        <dbReference type="SAM" id="Phobius"/>
    </source>
</evidence>
<feature type="transmembrane region" description="Helical" evidence="1">
    <location>
        <begin position="32"/>
        <end position="50"/>
    </location>
</feature>
<dbReference type="Proteomes" id="UP000184363">
    <property type="component" value="Unassembled WGS sequence"/>
</dbReference>
<organism evidence="2 3">
    <name type="scientific">Pseudonocardia thermophila</name>
    <dbReference type="NCBI Taxonomy" id="1848"/>
    <lineage>
        <taxon>Bacteria</taxon>
        <taxon>Bacillati</taxon>
        <taxon>Actinomycetota</taxon>
        <taxon>Actinomycetes</taxon>
        <taxon>Pseudonocardiales</taxon>
        <taxon>Pseudonocardiaceae</taxon>
        <taxon>Pseudonocardia</taxon>
    </lineage>
</organism>
<gene>
    <name evidence="2" type="ORF">SAMN05443637_102338</name>
</gene>
<evidence type="ECO:0000313" key="2">
    <source>
        <dbReference type="EMBL" id="SHK08873.1"/>
    </source>
</evidence>
<keyword evidence="3" id="KW-1185">Reference proteome</keyword>
<dbReference type="AlphaFoldDB" id="A0A1M6PLV1"/>
<name>A0A1M6PLV1_PSETH</name>
<dbReference type="EMBL" id="FRAP01000002">
    <property type="protein sequence ID" value="SHK08873.1"/>
    <property type="molecule type" value="Genomic_DNA"/>
</dbReference>
<sequence length="106" mass="11224">MTTAGAVPDEEAADEQTAARLADELRRRRRRVVAVLGLPSLACSVAHLGLVAFGQDVLREPVPGGLTVDWIVAATMLVLPWAVCALFARAAHHRLDALHAGAAVPR</sequence>
<reference evidence="2 3" key="1">
    <citation type="submission" date="2016-11" db="EMBL/GenBank/DDBJ databases">
        <authorList>
            <person name="Jaros S."/>
            <person name="Januszkiewicz K."/>
            <person name="Wedrychowicz H."/>
        </authorList>
    </citation>
    <scope>NUCLEOTIDE SEQUENCE [LARGE SCALE GENOMIC DNA]</scope>
    <source>
        <strain evidence="2 3">DSM 43832</strain>
    </source>
</reference>